<comment type="caution">
    <text evidence="1">The sequence shown here is derived from an EMBL/GenBank/DDBJ whole genome shotgun (WGS) entry which is preliminary data.</text>
</comment>
<dbReference type="EMBL" id="BJWL01000172">
    <property type="protein sequence ID" value="GFS32757.1"/>
    <property type="molecule type" value="Genomic_DNA"/>
</dbReference>
<proteinExistence type="predicted"/>
<evidence type="ECO:0000313" key="2">
    <source>
        <dbReference type="Proteomes" id="UP000585474"/>
    </source>
</evidence>
<dbReference type="Proteomes" id="UP000585474">
    <property type="component" value="Unassembled WGS sequence"/>
</dbReference>
<protein>
    <submittedName>
        <fullName evidence="1">Uncharacterized protein</fullName>
    </submittedName>
</protein>
<gene>
    <name evidence="1" type="ORF">Acr_00g0024440</name>
</gene>
<organism evidence="1 2">
    <name type="scientific">Actinidia rufa</name>
    <dbReference type="NCBI Taxonomy" id="165716"/>
    <lineage>
        <taxon>Eukaryota</taxon>
        <taxon>Viridiplantae</taxon>
        <taxon>Streptophyta</taxon>
        <taxon>Embryophyta</taxon>
        <taxon>Tracheophyta</taxon>
        <taxon>Spermatophyta</taxon>
        <taxon>Magnoliopsida</taxon>
        <taxon>eudicotyledons</taxon>
        <taxon>Gunneridae</taxon>
        <taxon>Pentapetalae</taxon>
        <taxon>asterids</taxon>
        <taxon>Ericales</taxon>
        <taxon>Actinidiaceae</taxon>
        <taxon>Actinidia</taxon>
    </lineage>
</organism>
<sequence length="307" mass="33643">MVSGRSQGTMAACLAVNVKDLFKRRSKESKEAIQAVNNKQASRKATDLLAFKLIYGHIIPHKIEELVRIKICPLHIEVQDWEVGITSSSSSYISSNSSDSKEEREEAVSQLVLNRRQNWVIPMAEPEVPTRPIFISSSDNEHFDNLAYALLQLVGEVEIAHSFTMDPPFITVPPISQMPLPARAPTPALVLALATQVEAELSSSEIPLLDKCKGKEVAGGTSKTSKKKANGTSLAFLLPAVMLPKDVADLAEEGSKVICDLLSLQKSTAILERMKAQSTEIKKSKKDISSLEKQAKQDLKVVEKAKL</sequence>
<accession>A0A7J0DD45</accession>
<evidence type="ECO:0000313" key="1">
    <source>
        <dbReference type="EMBL" id="GFS32757.1"/>
    </source>
</evidence>
<name>A0A7J0DD45_9ERIC</name>
<keyword evidence="2" id="KW-1185">Reference proteome</keyword>
<reference evidence="2" key="1">
    <citation type="submission" date="2019-07" db="EMBL/GenBank/DDBJ databases">
        <title>De Novo Assembly of kiwifruit Actinidia rufa.</title>
        <authorList>
            <person name="Sugita-Konishi S."/>
            <person name="Sato K."/>
            <person name="Mori E."/>
            <person name="Abe Y."/>
            <person name="Kisaki G."/>
            <person name="Hamano K."/>
            <person name="Suezawa K."/>
            <person name="Otani M."/>
            <person name="Fukuda T."/>
            <person name="Manabe T."/>
            <person name="Gomi K."/>
            <person name="Tabuchi M."/>
            <person name="Akimitsu K."/>
            <person name="Kataoka I."/>
        </authorList>
    </citation>
    <scope>NUCLEOTIDE SEQUENCE [LARGE SCALE GENOMIC DNA]</scope>
    <source>
        <strain evidence="2">cv. Fuchu</strain>
    </source>
</reference>
<dbReference type="AlphaFoldDB" id="A0A7J0DD45"/>